<name>A0A1G9LUS6_9FIRM</name>
<gene>
    <name evidence="3" type="ORF">SAMN04488692_10711</name>
</gene>
<feature type="transmembrane region" description="Helical" evidence="1">
    <location>
        <begin position="12"/>
        <end position="31"/>
    </location>
</feature>
<keyword evidence="1" id="KW-0812">Transmembrane</keyword>
<dbReference type="InterPro" id="IPR033399">
    <property type="entry name" value="TP_0789-like"/>
</dbReference>
<dbReference type="AlphaFoldDB" id="A0A1G9LUS6"/>
<dbReference type="Gene3D" id="2.50.20.10">
    <property type="entry name" value="Lipoprotein localisation LolA/LolB/LppX"/>
    <property type="match status" value="1"/>
</dbReference>
<evidence type="ECO:0000313" key="3">
    <source>
        <dbReference type="EMBL" id="SDL65487.1"/>
    </source>
</evidence>
<evidence type="ECO:0000259" key="2">
    <source>
        <dbReference type="Pfam" id="PF17131"/>
    </source>
</evidence>
<dbReference type="EMBL" id="FNGO01000007">
    <property type="protein sequence ID" value="SDL65487.1"/>
    <property type="molecule type" value="Genomic_DNA"/>
</dbReference>
<proteinExistence type="predicted"/>
<dbReference type="STRING" id="321763.SAMN04488692_10711"/>
<organism evidence="3 4">
    <name type="scientific">Halarsenatibacter silvermanii</name>
    <dbReference type="NCBI Taxonomy" id="321763"/>
    <lineage>
        <taxon>Bacteria</taxon>
        <taxon>Bacillati</taxon>
        <taxon>Bacillota</taxon>
        <taxon>Clostridia</taxon>
        <taxon>Halanaerobiales</taxon>
        <taxon>Halarsenatibacteraceae</taxon>
        <taxon>Halarsenatibacter</taxon>
    </lineage>
</organism>
<dbReference type="RefSeq" id="WP_089759275.1">
    <property type="nucleotide sequence ID" value="NZ_FNGO01000007.1"/>
</dbReference>
<feature type="domain" description="Uncharacterized protein TP-0789" evidence="2">
    <location>
        <begin position="101"/>
        <end position="279"/>
    </location>
</feature>
<keyword evidence="1" id="KW-1133">Transmembrane helix</keyword>
<keyword evidence="4" id="KW-1185">Reference proteome</keyword>
<accession>A0A1G9LUS6</accession>
<dbReference type="Proteomes" id="UP000199476">
    <property type="component" value="Unassembled WGS sequence"/>
</dbReference>
<dbReference type="Pfam" id="PF17131">
    <property type="entry name" value="LolA_like"/>
    <property type="match status" value="1"/>
</dbReference>
<protein>
    <recommendedName>
        <fullName evidence="2">Uncharacterized protein TP-0789 domain-containing protein</fullName>
    </recommendedName>
</protein>
<dbReference type="OrthoDB" id="9803781at2"/>
<reference evidence="3 4" key="1">
    <citation type="submission" date="2016-10" db="EMBL/GenBank/DDBJ databases">
        <authorList>
            <person name="de Groot N.N."/>
        </authorList>
    </citation>
    <scope>NUCLEOTIDE SEQUENCE [LARGE SCALE GENOMIC DNA]</scope>
    <source>
        <strain evidence="3 4">SLAS-1</strain>
    </source>
</reference>
<dbReference type="CDD" id="cd16329">
    <property type="entry name" value="LolA_like"/>
    <property type="match status" value="1"/>
</dbReference>
<keyword evidence="1" id="KW-0472">Membrane</keyword>
<evidence type="ECO:0000313" key="4">
    <source>
        <dbReference type="Proteomes" id="UP000199476"/>
    </source>
</evidence>
<evidence type="ECO:0000256" key="1">
    <source>
        <dbReference type="SAM" id="Phobius"/>
    </source>
</evidence>
<sequence>MTLSTELLKNLRGLLICFLAAMILIFSAFFAPEIYGENNNLEREAAGEEKVELTGEEIMDRVDDNQFMAEARYEAEMVIVSGRRETKKELITHLKSDGERTDALAEFVNPRDRGTRYLLLDEDMWMYYPDAEDLVRISGHMLEQGMMGSDFSYQDVLEMEKLTDLYDFELEGRDFLFERPVYVIKAAAAEGEEPAYHTRRLWVDSERFVILKEHMYAREGRLLKEMITKKVEEVEEGRFMPVEMVMEDKLRQDTETVYRITELDLGYRVPEGMLTLDELQ</sequence>